<proteinExistence type="inferred from homology"/>
<evidence type="ECO:0000256" key="1">
    <source>
        <dbReference type="ARBA" id="ARBA00007057"/>
    </source>
</evidence>
<dbReference type="Proteomes" id="UP001642540">
    <property type="component" value="Unassembled WGS sequence"/>
</dbReference>
<accession>A0ABP1S024</accession>
<feature type="domain" description="Maelstrom" evidence="3">
    <location>
        <begin position="62"/>
        <end position="92"/>
    </location>
</feature>
<comment type="caution">
    <text evidence="4">The sequence shown here is derived from an EMBL/GenBank/DDBJ whole genome shotgun (WGS) entry which is preliminary data.</text>
</comment>
<dbReference type="EMBL" id="CAXLJM020000130">
    <property type="protein sequence ID" value="CAL8139810.1"/>
    <property type="molecule type" value="Genomic_DNA"/>
</dbReference>
<dbReference type="InterPro" id="IPR024970">
    <property type="entry name" value="Maelstrom"/>
</dbReference>
<keyword evidence="2" id="KW-0943">RNA-mediated gene silencing</keyword>
<reference evidence="4 5" key="1">
    <citation type="submission" date="2024-08" db="EMBL/GenBank/DDBJ databases">
        <authorList>
            <person name="Cucini C."/>
            <person name="Frati F."/>
        </authorList>
    </citation>
    <scope>NUCLEOTIDE SEQUENCE [LARGE SCALE GENOMIC DNA]</scope>
</reference>
<sequence>MRAGNEQTKLEYAKALVTKKEVEQCKESREIVWNMTTEVNLTSQPIVLCCFSTYFEPVLVDGEKYTPAEIGLTAFSLKDEVIDNFARIIDPTE</sequence>
<dbReference type="Pfam" id="PF13017">
    <property type="entry name" value="Maelstrom"/>
    <property type="match status" value="1"/>
</dbReference>
<gene>
    <name evidence="4" type="ORF">ODALV1_LOCUS28007</name>
</gene>
<keyword evidence="5" id="KW-1185">Reference proteome</keyword>
<comment type="similarity">
    <text evidence="1">Belongs to the maelstrom family.</text>
</comment>
<evidence type="ECO:0000256" key="2">
    <source>
        <dbReference type="ARBA" id="ARBA00023158"/>
    </source>
</evidence>
<evidence type="ECO:0000259" key="3">
    <source>
        <dbReference type="Pfam" id="PF13017"/>
    </source>
</evidence>
<name>A0ABP1S024_9HEXA</name>
<evidence type="ECO:0000313" key="5">
    <source>
        <dbReference type="Proteomes" id="UP001642540"/>
    </source>
</evidence>
<protein>
    <recommendedName>
        <fullName evidence="3">Maelstrom domain-containing protein</fullName>
    </recommendedName>
</protein>
<evidence type="ECO:0000313" key="4">
    <source>
        <dbReference type="EMBL" id="CAL8139810.1"/>
    </source>
</evidence>
<organism evidence="4 5">
    <name type="scientific">Orchesella dallaii</name>
    <dbReference type="NCBI Taxonomy" id="48710"/>
    <lineage>
        <taxon>Eukaryota</taxon>
        <taxon>Metazoa</taxon>
        <taxon>Ecdysozoa</taxon>
        <taxon>Arthropoda</taxon>
        <taxon>Hexapoda</taxon>
        <taxon>Collembola</taxon>
        <taxon>Entomobryomorpha</taxon>
        <taxon>Entomobryoidea</taxon>
        <taxon>Orchesellidae</taxon>
        <taxon>Orchesellinae</taxon>
        <taxon>Orchesella</taxon>
    </lineage>
</organism>